<keyword evidence="8" id="KW-0862">Zinc</keyword>
<dbReference type="GO" id="GO:0030915">
    <property type="term" value="C:Smc5-Smc6 complex"/>
    <property type="evidence" value="ECO:0007669"/>
    <property type="project" value="InterPro"/>
</dbReference>
<dbReference type="CDD" id="cd16651">
    <property type="entry name" value="SPL-RING_NSE2"/>
    <property type="match status" value="1"/>
</dbReference>
<reference evidence="12" key="1">
    <citation type="submission" date="2022-07" db="EMBL/GenBank/DDBJ databases">
        <title>Phylogenomic reconstructions and comparative analyses of Kickxellomycotina fungi.</title>
        <authorList>
            <person name="Reynolds N.K."/>
            <person name="Stajich J.E."/>
            <person name="Barry K."/>
            <person name="Grigoriev I.V."/>
            <person name="Crous P."/>
            <person name="Smith M.E."/>
        </authorList>
    </citation>
    <scope>NUCLEOTIDE SEQUENCE</scope>
    <source>
        <strain evidence="12">IMI 214461</strain>
    </source>
</reference>
<evidence type="ECO:0000256" key="7">
    <source>
        <dbReference type="ARBA" id="ARBA00022786"/>
    </source>
</evidence>
<dbReference type="GO" id="GO:0061665">
    <property type="term" value="F:SUMO ligase activity"/>
    <property type="evidence" value="ECO:0007669"/>
    <property type="project" value="TreeGrafter"/>
</dbReference>
<evidence type="ECO:0000256" key="4">
    <source>
        <dbReference type="ARBA" id="ARBA00022679"/>
    </source>
</evidence>
<evidence type="ECO:0000256" key="6">
    <source>
        <dbReference type="ARBA" id="ARBA00022771"/>
    </source>
</evidence>
<proteinExistence type="inferred from homology"/>
<dbReference type="InterPro" id="IPR026846">
    <property type="entry name" value="Nse2(Mms21)"/>
</dbReference>
<evidence type="ECO:0000256" key="3">
    <source>
        <dbReference type="ARBA" id="ARBA00008212"/>
    </source>
</evidence>
<keyword evidence="13" id="KW-1185">Reference proteome</keyword>
<keyword evidence="9" id="KW-0539">Nucleus</keyword>
<sequence>MLLDSQRRLEAEEKLLAKLSSRSDLAKPEAEYGKWWEEEEEKLKNMGDAAKYGSNEKYRDFRQQVWEVTHEGEAMPALFGDANQEGSDEELVISGARLTYKCPITTTWLNDPVSSKTCKHSFSRDAITDYLRAQRGECACPVGGCSRRIRAQDLYADRVLERKVARHLRQLEAEESAATYTVVR</sequence>
<feature type="domain" description="SP-RING-type" evidence="11">
    <location>
        <begin position="87"/>
        <end position="169"/>
    </location>
</feature>
<dbReference type="Gene3D" id="3.30.40.10">
    <property type="entry name" value="Zinc/RING finger domain, C3HC4 (zinc finger)"/>
    <property type="match status" value="1"/>
</dbReference>
<keyword evidence="4" id="KW-0808">Transferase</keyword>
<comment type="pathway">
    <text evidence="2">Protein modification; protein sumoylation.</text>
</comment>
<gene>
    <name evidence="12" type="ORF">H4R26_003549</name>
</gene>
<dbReference type="GO" id="GO:0016925">
    <property type="term" value="P:protein sumoylation"/>
    <property type="evidence" value="ECO:0007669"/>
    <property type="project" value="TreeGrafter"/>
</dbReference>
<dbReference type="Proteomes" id="UP001150907">
    <property type="component" value="Unassembled WGS sequence"/>
</dbReference>
<comment type="subcellular location">
    <subcellularLocation>
        <location evidence="1">Nucleus</location>
    </subcellularLocation>
</comment>
<dbReference type="SUPFAM" id="SSF57850">
    <property type="entry name" value="RING/U-box"/>
    <property type="match status" value="1"/>
</dbReference>
<dbReference type="GO" id="GO:0008270">
    <property type="term" value="F:zinc ion binding"/>
    <property type="evidence" value="ECO:0007669"/>
    <property type="project" value="UniProtKB-KW"/>
</dbReference>
<dbReference type="EMBL" id="JANBQF010000291">
    <property type="protein sequence ID" value="KAJ2002558.1"/>
    <property type="molecule type" value="Genomic_DNA"/>
</dbReference>
<dbReference type="InterPro" id="IPR013083">
    <property type="entry name" value="Znf_RING/FYVE/PHD"/>
</dbReference>
<dbReference type="GO" id="GO:0005634">
    <property type="term" value="C:nucleus"/>
    <property type="evidence" value="ECO:0007669"/>
    <property type="project" value="UniProtKB-SubCell"/>
</dbReference>
<dbReference type="GO" id="GO:0000724">
    <property type="term" value="P:double-strand break repair via homologous recombination"/>
    <property type="evidence" value="ECO:0007669"/>
    <property type="project" value="InterPro"/>
</dbReference>
<evidence type="ECO:0000256" key="10">
    <source>
        <dbReference type="PROSITE-ProRule" id="PRU00452"/>
    </source>
</evidence>
<keyword evidence="7" id="KW-0833">Ubl conjugation pathway</keyword>
<organism evidence="12 13">
    <name type="scientific">Coemansia thaxteri</name>
    <dbReference type="NCBI Taxonomy" id="2663907"/>
    <lineage>
        <taxon>Eukaryota</taxon>
        <taxon>Fungi</taxon>
        <taxon>Fungi incertae sedis</taxon>
        <taxon>Zoopagomycota</taxon>
        <taxon>Kickxellomycotina</taxon>
        <taxon>Kickxellomycetes</taxon>
        <taxon>Kickxellales</taxon>
        <taxon>Kickxellaceae</taxon>
        <taxon>Coemansia</taxon>
    </lineage>
</organism>
<comment type="similarity">
    <text evidence="3">Belongs to the NSE2 family.</text>
</comment>
<dbReference type="AlphaFoldDB" id="A0A9W8BIQ8"/>
<keyword evidence="6 10" id="KW-0863">Zinc-finger</keyword>
<evidence type="ECO:0000313" key="13">
    <source>
        <dbReference type="Proteomes" id="UP001150907"/>
    </source>
</evidence>
<dbReference type="PROSITE" id="PS51044">
    <property type="entry name" value="ZF_SP_RING"/>
    <property type="match status" value="1"/>
</dbReference>
<protein>
    <recommendedName>
        <fullName evidence="11">SP-RING-type domain-containing protein</fullName>
    </recommendedName>
</protein>
<keyword evidence="5" id="KW-0479">Metal-binding</keyword>
<accession>A0A9W8BIQ8</accession>
<dbReference type="OrthoDB" id="26899at2759"/>
<dbReference type="PANTHER" id="PTHR21330">
    <property type="entry name" value="E3 SUMO-PROTEIN LIGASE NSE2"/>
    <property type="match status" value="1"/>
</dbReference>
<evidence type="ECO:0000256" key="1">
    <source>
        <dbReference type="ARBA" id="ARBA00004123"/>
    </source>
</evidence>
<name>A0A9W8BIQ8_9FUNG</name>
<evidence type="ECO:0000256" key="2">
    <source>
        <dbReference type="ARBA" id="ARBA00004718"/>
    </source>
</evidence>
<evidence type="ECO:0000256" key="9">
    <source>
        <dbReference type="ARBA" id="ARBA00023242"/>
    </source>
</evidence>
<evidence type="ECO:0000256" key="5">
    <source>
        <dbReference type="ARBA" id="ARBA00022723"/>
    </source>
</evidence>
<evidence type="ECO:0000259" key="11">
    <source>
        <dbReference type="PROSITE" id="PS51044"/>
    </source>
</evidence>
<dbReference type="PANTHER" id="PTHR21330:SF1">
    <property type="entry name" value="E3 SUMO-PROTEIN LIGASE NSE2"/>
    <property type="match status" value="1"/>
</dbReference>
<dbReference type="Pfam" id="PF11789">
    <property type="entry name" value="zf-Nse"/>
    <property type="match status" value="1"/>
</dbReference>
<evidence type="ECO:0000256" key="8">
    <source>
        <dbReference type="ARBA" id="ARBA00022833"/>
    </source>
</evidence>
<evidence type="ECO:0000313" key="12">
    <source>
        <dbReference type="EMBL" id="KAJ2002558.1"/>
    </source>
</evidence>
<comment type="caution">
    <text evidence="12">The sequence shown here is derived from an EMBL/GenBank/DDBJ whole genome shotgun (WGS) entry which is preliminary data.</text>
</comment>
<dbReference type="InterPro" id="IPR004181">
    <property type="entry name" value="Znf_MIZ"/>
</dbReference>